<evidence type="ECO:0000256" key="5">
    <source>
        <dbReference type="ARBA" id="ARBA00022679"/>
    </source>
</evidence>
<accession>A0A9D1UP04</accession>
<dbReference type="PANTHER" id="PTHR39453">
    <property type="entry name" value="PHOSPHATE PROPANOYLTRANSFERASE"/>
    <property type="match status" value="1"/>
</dbReference>
<dbReference type="EMBL" id="DXGA01000084">
    <property type="protein sequence ID" value="HIW93676.1"/>
    <property type="molecule type" value="Genomic_DNA"/>
</dbReference>
<reference evidence="11" key="1">
    <citation type="journal article" date="2021" name="PeerJ">
        <title>Extensive microbial diversity within the chicken gut microbiome revealed by metagenomics and culture.</title>
        <authorList>
            <person name="Gilroy R."/>
            <person name="Ravi A."/>
            <person name="Getino M."/>
            <person name="Pursley I."/>
            <person name="Horton D.L."/>
            <person name="Alikhan N.F."/>
            <person name="Baker D."/>
            <person name="Gharbi K."/>
            <person name="Hall N."/>
            <person name="Watson M."/>
            <person name="Adriaenssens E.M."/>
            <person name="Foster-Nyarko E."/>
            <person name="Jarju S."/>
            <person name="Secka A."/>
            <person name="Antonio M."/>
            <person name="Oren A."/>
            <person name="Chaudhuri R.R."/>
            <person name="La Ragione R."/>
            <person name="Hildebrand F."/>
            <person name="Pallen M.J."/>
        </authorList>
    </citation>
    <scope>NUCLEOTIDE SEQUENCE</scope>
    <source>
        <strain evidence="11">ChiGjej6B6-1540</strain>
    </source>
</reference>
<dbReference type="AlphaFoldDB" id="A0A9D1UP04"/>
<comment type="catalytic activity">
    <reaction evidence="9 10">
        <text>propanoyl-CoA + phosphate = propanoyl phosphate + CoA</text>
        <dbReference type="Rhea" id="RHEA:28046"/>
        <dbReference type="ChEBI" id="CHEBI:43474"/>
        <dbReference type="ChEBI" id="CHEBI:57287"/>
        <dbReference type="ChEBI" id="CHEBI:57392"/>
        <dbReference type="ChEBI" id="CHEBI:58933"/>
        <dbReference type="EC" id="2.3.1.222"/>
    </reaction>
</comment>
<evidence type="ECO:0000256" key="10">
    <source>
        <dbReference type="PIRNR" id="PIRNR010130"/>
    </source>
</evidence>
<evidence type="ECO:0000313" key="11">
    <source>
        <dbReference type="EMBL" id="HIW93676.1"/>
    </source>
</evidence>
<proteinExistence type="inferred from homology"/>
<evidence type="ECO:0000256" key="8">
    <source>
        <dbReference type="ARBA" id="ARBA00023315"/>
    </source>
</evidence>
<evidence type="ECO:0000256" key="2">
    <source>
        <dbReference type="ARBA" id="ARBA00007342"/>
    </source>
</evidence>
<keyword evidence="7" id="KW-0862">Zinc</keyword>
<dbReference type="PANTHER" id="PTHR39453:SF1">
    <property type="entry name" value="PHOSPHATE PROPANOYLTRANSFERASE"/>
    <property type="match status" value="1"/>
</dbReference>
<comment type="similarity">
    <text evidence="2 10">Belongs to the PduL family.</text>
</comment>
<organism evidence="11 12">
    <name type="scientific">Candidatus Flavonifractor merdipullorum</name>
    <dbReference type="NCBI Taxonomy" id="2838590"/>
    <lineage>
        <taxon>Bacteria</taxon>
        <taxon>Bacillati</taxon>
        <taxon>Bacillota</taxon>
        <taxon>Clostridia</taxon>
        <taxon>Eubacteriales</taxon>
        <taxon>Oscillospiraceae</taxon>
        <taxon>Flavonifractor</taxon>
    </lineage>
</organism>
<dbReference type="Proteomes" id="UP000824192">
    <property type="component" value="Unassembled WGS sequence"/>
</dbReference>
<dbReference type="InterPro" id="IPR008300">
    <property type="entry name" value="PTAC"/>
</dbReference>
<dbReference type="GO" id="GO:0016747">
    <property type="term" value="F:acyltransferase activity, transferring groups other than amino-acyl groups"/>
    <property type="evidence" value="ECO:0007669"/>
    <property type="project" value="InterPro"/>
</dbReference>
<sequence>MQTNLIETLTNQLSLSLGVELEASGRHVHLSKEDVTALFGPHAALTPVRPLSQPGQFVCAQRVTLEGPKGTISNVVVLGPERPHTQVELSLTDGVALGIRPPVRLSGDVAGTPGITLRYGDRSVKLSHGVIAAKRHIHLTPADARRLGVENGEEVRLACLTSRPLTFGGVEVRVSPDYRSFAHLDYDEANACGFQKGDRAILLPG</sequence>
<keyword evidence="6" id="KW-0479">Metal-binding</keyword>
<dbReference type="Pfam" id="PF06130">
    <property type="entry name" value="PTAC"/>
    <property type="match status" value="1"/>
</dbReference>
<evidence type="ECO:0000256" key="4">
    <source>
        <dbReference type="ARBA" id="ARBA00020837"/>
    </source>
</evidence>
<evidence type="ECO:0000256" key="9">
    <source>
        <dbReference type="ARBA" id="ARBA00047589"/>
    </source>
</evidence>
<evidence type="ECO:0000256" key="1">
    <source>
        <dbReference type="ARBA" id="ARBA00001947"/>
    </source>
</evidence>
<dbReference type="GO" id="GO:0046872">
    <property type="term" value="F:metal ion binding"/>
    <property type="evidence" value="ECO:0007669"/>
    <property type="project" value="UniProtKB-KW"/>
</dbReference>
<gene>
    <name evidence="11" type="primary">pduL</name>
    <name evidence="11" type="ORF">H9868_03960</name>
</gene>
<comment type="cofactor">
    <cofactor evidence="1">
        <name>Zn(2+)</name>
        <dbReference type="ChEBI" id="CHEBI:29105"/>
    </cofactor>
</comment>
<comment type="function">
    <text evidence="10">Involved in 1,2-propanediol (1,2-PD) degradation by catalyzing the conversion of propanoyl-CoA to propanoyl-phosphate.</text>
</comment>
<reference evidence="11" key="2">
    <citation type="submission" date="2021-04" db="EMBL/GenBank/DDBJ databases">
        <authorList>
            <person name="Gilroy R."/>
        </authorList>
    </citation>
    <scope>NUCLEOTIDE SEQUENCE</scope>
    <source>
        <strain evidence="11">ChiGjej6B6-1540</strain>
    </source>
</reference>
<comment type="caution">
    <text evidence="11">The sequence shown here is derived from an EMBL/GenBank/DDBJ whole genome shotgun (WGS) entry which is preliminary data.</text>
</comment>
<keyword evidence="5 10" id="KW-0808">Transferase</keyword>
<evidence type="ECO:0000256" key="6">
    <source>
        <dbReference type="ARBA" id="ARBA00022723"/>
    </source>
</evidence>
<evidence type="ECO:0000256" key="3">
    <source>
        <dbReference type="ARBA" id="ARBA00012206"/>
    </source>
</evidence>
<protein>
    <recommendedName>
        <fullName evidence="4 10">Phosphate propanoyltransferase</fullName>
        <ecNumber evidence="3 10">2.3.1.222</ecNumber>
    </recommendedName>
</protein>
<name>A0A9D1UP04_9FIRM</name>
<keyword evidence="8 10" id="KW-0012">Acyltransferase</keyword>
<dbReference type="NCBIfam" id="NF011652">
    <property type="entry name" value="PRK15070.1"/>
    <property type="match status" value="1"/>
</dbReference>
<evidence type="ECO:0000313" key="12">
    <source>
        <dbReference type="Proteomes" id="UP000824192"/>
    </source>
</evidence>
<evidence type="ECO:0000256" key="7">
    <source>
        <dbReference type="ARBA" id="ARBA00022833"/>
    </source>
</evidence>
<dbReference type="PIRSF" id="PIRSF010130">
    <property type="entry name" value="PduL"/>
    <property type="match status" value="1"/>
</dbReference>
<comment type="pathway">
    <text evidence="10">Polyol metabolism; 1,2-propanediol degradation.</text>
</comment>
<dbReference type="EC" id="2.3.1.222" evidence="3 10"/>